<feature type="region of interest" description="Disordered" evidence="1">
    <location>
        <begin position="92"/>
        <end position="113"/>
    </location>
</feature>
<protein>
    <submittedName>
        <fullName evidence="3">Uncharacterized protein</fullName>
    </submittedName>
</protein>
<accession>A0ABN9SZ03</accession>
<proteinExistence type="predicted"/>
<name>A0ABN9SZ03_9DINO</name>
<keyword evidence="2" id="KW-0732">Signal</keyword>
<evidence type="ECO:0000256" key="2">
    <source>
        <dbReference type="SAM" id="SignalP"/>
    </source>
</evidence>
<evidence type="ECO:0000256" key="1">
    <source>
        <dbReference type="SAM" id="MobiDB-lite"/>
    </source>
</evidence>
<organism evidence="3 4">
    <name type="scientific">Prorocentrum cordatum</name>
    <dbReference type="NCBI Taxonomy" id="2364126"/>
    <lineage>
        <taxon>Eukaryota</taxon>
        <taxon>Sar</taxon>
        <taxon>Alveolata</taxon>
        <taxon>Dinophyceae</taxon>
        <taxon>Prorocentrales</taxon>
        <taxon>Prorocentraceae</taxon>
        <taxon>Prorocentrum</taxon>
    </lineage>
</organism>
<keyword evidence="4" id="KW-1185">Reference proteome</keyword>
<evidence type="ECO:0000313" key="4">
    <source>
        <dbReference type="Proteomes" id="UP001189429"/>
    </source>
</evidence>
<gene>
    <name evidence="3" type="ORF">PCOR1329_LOCUS33943</name>
</gene>
<evidence type="ECO:0000313" key="3">
    <source>
        <dbReference type="EMBL" id="CAK0837857.1"/>
    </source>
</evidence>
<reference evidence="3" key="1">
    <citation type="submission" date="2023-10" db="EMBL/GenBank/DDBJ databases">
        <authorList>
            <person name="Chen Y."/>
            <person name="Shah S."/>
            <person name="Dougan E. K."/>
            <person name="Thang M."/>
            <person name="Chan C."/>
        </authorList>
    </citation>
    <scope>NUCLEOTIDE SEQUENCE [LARGE SCALE GENOMIC DNA]</scope>
</reference>
<sequence>MGMGVCCSFVISGCPWAALCWLPLLAARLPFVGAASGAAPVPRADTGRELLRRSRGYLDPLFDCEAGWSEWQDAWTADQKRWCCEQAQRGCDRSADSSGGEADEAPFDCTSGQSSCAEGWSPEKLRWCCEQEQSCCTGTGVASHNPGGEQYAEASVVLRGASAERGERTGQASLLAGLPDVQLQHIRRCTATAVSSSGPLGRRAPLRPAAGRCCSAWRAAARRPALGARRPRVRRMWSSRRS</sequence>
<dbReference type="Proteomes" id="UP001189429">
    <property type="component" value="Unassembled WGS sequence"/>
</dbReference>
<dbReference type="EMBL" id="CAUYUJ010014180">
    <property type="protein sequence ID" value="CAK0837857.1"/>
    <property type="molecule type" value="Genomic_DNA"/>
</dbReference>
<comment type="caution">
    <text evidence="3">The sequence shown here is derived from an EMBL/GenBank/DDBJ whole genome shotgun (WGS) entry which is preliminary data.</text>
</comment>
<feature type="chain" id="PRO_5046812402" evidence="2">
    <location>
        <begin position="35"/>
        <end position="242"/>
    </location>
</feature>
<feature type="signal peptide" evidence="2">
    <location>
        <begin position="1"/>
        <end position="34"/>
    </location>
</feature>